<feature type="domain" description="TerD" evidence="1">
    <location>
        <begin position="194"/>
        <end position="360"/>
    </location>
</feature>
<feature type="domain" description="TerD" evidence="1">
    <location>
        <begin position="26"/>
        <end position="152"/>
    </location>
</feature>
<evidence type="ECO:0000259" key="1">
    <source>
        <dbReference type="Pfam" id="PF02342"/>
    </source>
</evidence>
<dbReference type="CDD" id="cd06974">
    <property type="entry name" value="TerD_like"/>
    <property type="match status" value="2"/>
</dbReference>
<keyword evidence="3" id="KW-1185">Reference proteome</keyword>
<gene>
    <name evidence="2" type="ORF">EHF33_00825</name>
</gene>
<dbReference type="Gene3D" id="2.60.60.30">
    <property type="entry name" value="sav2460 like domains"/>
    <property type="match status" value="2"/>
</dbReference>
<dbReference type="InterPro" id="IPR003325">
    <property type="entry name" value="TerD"/>
</dbReference>
<sequence length="382" mass="41121">MTSLQAGEKQPLTQTRLELRVQHDLPGLDVSLFALDGERQMSGDESIVFYNNPTLPGGGVSGQFGEREATFLLDLTKLQGVERLMLTASHDEWPLKRAGVLRAEVAGFSFEPLSALQNEKAAMLLELYRHRGEWKLAAVGQGFAGGLADLIGYFGGEVEEAAEEAPTQAAPPVPPPTPASSVSLVKVVSLSKPISLKKGEQVSLRKEDGAPDLDFLSMGLGWDAAGGRGSIDLDAGCLLFDEQFKHLETVFFMRLNSSNKSVRHSGDNLTGAGEGDDEVIFVELSKLPERAAHLVFVVNSFSGHNFSAVKRAFCRLFVTETKQELAHFDLSGGEATTGMLMSRLSRSAAGGGWQMTALGISAPAMTARGSIKRAQQELRDSR</sequence>
<proteinExistence type="predicted"/>
<organism evidence="2 3">
    <name type="scientific">Deinococcus psychrotolerans</name>
    <dbReference type="NCBI Taxonomy" id="2489213"/>
    <lineage>
        <taxon>Bacteria</taxon>
        <taxon>Thermotogati</taxon>
        <taxon>Deinococcota</taxon>
        <taxon>Deinococci</taxon>
        <taxon>Deinococcales</taxon>
        <taxon>Deinococcaceae</taxon>
        <taxon>Deinococcus</taxon>
    </lineage>
</organism>
<dbReference type="AlphaFoldDB" id="A0A3G8YBA1"/>
<dbReference type="EMBL" id="CP034183">
    <property type="protein sequence ID" value="AZI41477.1"/>
    <property type="molecule type" value="Genomic_DNA"/>
</dbReference>
<dbReference type="PANTHER" id="PTHR32097">
    <property type="entry name" value="CAMP-BINDING PROTEIN 1-RELATED"/>
    <property type="match status" value="1"/>
</dbReference>
<dbReference type="Proteomes" id="UP000276417">
    <property type="component" value="Chromosome 1"/>
</dbReference>
<evidence type="ECO:0000313" key="2">
    <source>
        <dbReference type="EMBL" id="AZI41477.1"/>
    </source>
</evidence>
<name>A0A3G8YBA1_9DEIO</name>
<dbReference type="InterPro" id="IPR051324">
    <property type="entry name" value="Stress/Tellurium_Resist"/>
</dbReference>
<dbReference type="RefSeq" id="WP_124867191.1">
    <property type="nucleotide sequence ID" value="NZ_CP034183.1"/>
</dbReference>
<dbReference type="KEGG" id="dph:EHF33_00825"/>
<reference evidence="2 3" key="1">
    <citation type="submission" date="2018-11" db="EMBL/GenBank/DDBJ databases">
        <title>Deinococcus shelandsis sp. nov., isolated from South Shetland Islands soil of Antarctica.</title>
        <authorList>
            <person name="Tian J."/>
        </authorList>
    </citation>
    <scope>NUCLEOTIDE SEQUENCE [LARGE SCALE GENOMIC DNA]</scope>
    <source>
        <strain evidence="2 3">S14-83T</strain>
    </source>
</reference>
<accession>A0A3G8YBA1</accession>
<evidence type="ECO:0000313" key="3">
    <source>
        <dbReference type="Proteomes" id="UP000276417"/>
    </source>
</evidence>
<dbReference type="PANTHER" id="PTHR32097:SF17">
    <property type="entry name" value="CAMP-BINDING PROTEIN 1-RELATED"/>
    <property type="match status" value="1"/>
</dbReference>
<dbReference type="OrthoDB" id="56224at2"/>
<dbReference type="Pfam" id="PF02342">
    <property type="entry name" value="TerD"/>
    <property type="match status" value="2"/>
</dbReference>
<protein>
    <recommendedName>
        <fullName evidence="1">TerD domain-containing protein</fullName>
    </recommendedName>
</protein>